<dbReference type="Pfam" id="PF08818">
    <property type="entry name" value="DUF1801"/>
    <property type="match status" value="1"/>
</dbReference>
<dbReference type="EMBL" id="CP139960">
    <property type="protein sequence ID" value="WQD40757.1"/>
    <property type="molecule type" value="Genomic_DNA"/>
</dbReference>
<feature type="domain" description="YdhG-like" evidence="1">
    <location>
        <begin position="29"/>
        <end position="129"/>
    </location>
</feature>
<sequence>MAENKTKATAGDVAAFIEKSDPKKVEDSYRLIEIMERLSGENATMWGPSIIGFGKYHYKYASGHEGAMCRIGFSPRKAQFSLYILSCDSPEQSQLADQLGKIKKAVACIYFKKLEDLNLGILEKMILQSLKETKEMWG</sequence>
<evidence type="ECO:0000313" key="3">
    <source>
        <dbReference type="Proteomes" id="UP001325680"/>
    </source>
</evidence>
<keyword evidence="3" id="KW-1185">Reference proteome</keyword>
<accession>A0ABZ0WDJ6</accession>
<name>A0ABZ0WDJ6_9BACT</name>
<dbReference type="InterPro" id="IPR014922">
    <property type="entry name" value="YdhG-like"/>
</dbReference>
<dbReference type="Proteomes" id="UP001325680">
    <property type="component" value="Chromosome"/>
</dbReference>
<proteinExistence type="predicted"/>
<organism evidence="2 3">
    <name type="scientific">Niabella yanshanensis</name>
    <dbReference type="NCBI Taxonomy" id="577386"/>
    <lineage>
        <taxon>Bacteria</taxon>
        <taxon>Pseudomonadati</taxon>
        <taxon>Bacteroidota</taxon>
        <taxon>Chitinophagia</taxon>
        <taxon>Chitinophagales</taxon>
        <taxon>Chitinophagaceae</taxon>
        <taxon>Niabella</taxon>
    </lineage>
</organism>
<gene>
    <name evidence="2" type="ORF">U0035_11410</name>
</gene>
<reference evidence="2 3" key="1">
    <citation type="submission" date="2023-12" db="EMBL/GenBank/DDBJ databases">
        <title>Genome sequencing and assembly of bacterial species from a model synthetic community.</title>
        <authorList>
            <person name="Hogle S.L."/>
        </authorList>
    </citation>
    <scope>NUCLEOTIDE SEQUENCE [LARGE SCALE GENOMIC DNA]</scope>
    <source>
        <strain evidence="2 3">HAMBI_3031</strain>
    </source>
</reference>
<evidence type="ECO:0000259" key="1">
    <source>
        <dbReference type="Pfam" id="PF08818"/>
    </source>
</evidence>
<dbReference type="RefSeq" id="WP_114789925.1">
    <property type="nucleotide sequence ID" value="NZ_CP139960.1"/>
</dbReference>
<protein>
    <submittedName>
        <fullName evidence="2">DUF1801 domain-containing protein</fullName>
    </submittedName>
</protein>
<evidence type="ECO:0000313" key="2">
    <source>
        <dbReference type="EMBL" id="WQD40757.1"/>
    </source>
</evidence>